<evidence type="ECO:0000313" key="2">
    <source>
        <dbReference type="Proteomes" id="UP001281147"/>
    </source>
</evidence>
<protein>
    <submittedName>
        <fullName evidence="1">Uncharacterized protein</fullName>
    </submittedName>
</protein>
<dbReference type="EMBL" id="JAUTXU010000035">
    <property type="protein sequence ID" value="KAK3717807.1"/>
    <property type="molecule type" value="Genomic_DNA"/>
</dbReference>
<organism evidence="1 2">
    <name type="scientific">Vermiconidia calcicola</name>
    <dbReference type="NCBI Taxonomy" id="1690605"/>
    <lineage>
        <taxon>Eukaryota</taxon>
        <taxon>Fungi</taxon>
        <taxon>Dikarya</taxon>
        <taxon>Ascomycota</taxon>
        <taxon>Pezizomycotina</taxon>
        <taxon>Dothideomycetes</taxon>
        <taxon>Dothideomycetidae</taxon>
        <taxon>Mycosphaerellales</taxon>
        <taxon>Extremaceae</taxon>
        <taxon>Vermiconidia</taxon>
    </lineage>
</organism>
<name>A0ACC3NJA4_9PEZI</name>
<proteinExistence type="predicted"/>
<comment type="caution">
    <text evidence="1">The sequence shown here is derived from an EMBL/GenBank/DDBJ whole genome shotgun (WGS) entry which is preliminary data.</text>
</comment>
<reference evidence="1" key="1">
    <citation type="submission" date="2023-07" db="EMBL/GenBank/DDBJ databases">
        <title>Black Yeasts Isolated from many extreme environments.</title>
        <authorList>
            <person name="Coleine C."/>
            <person name="Stajich J.E."/>
            <person name="Selbmann L."/>
        </authorList>
    </citation>
    <scope>NUCLEOTIDE SEQUENCE</scope>
    <source>
        <strain evidence="1">CCFEE 5714</strain>
    </source>
</reference>
<accession>A0ACC3NJA4</accession>
<evidence type="ECO:0000313" key="1">
    <source>
        <dbReference type="EMBL" id="KAK3717807.1"/>
    </source>
</evidence>
<sequence length="105" mass="11542">MDELLDQARSIYEGEIDFEGQRLAETISTILLSISGIVAFLTGFITQNIYQTLYIGLGGTALTFLVVVPQWPFFNRHPQPFLPPRTGRGALAEGISVEVDGKKVS</sequence>
<gene>
    <name evidence="1" type="ORF">LTR37_005578</name>
</gene>
<dbReference type="Proteomes" id="UP001281147">
    <property type="component" value="Unassembled WGS sequence"/>
</dbReference>
<keyword evidence="2" id="KW-1185">Reference proteome</keyword>